<dbReference type="InterPro" id="IPR051212">
    <property type="entry name" value="Type-I_RE_S_subunit"/>
</dbReference>
<comment type="similarity">
    <text evidence="1">Belongs to the type-I restriction system S methylase family.</text>
</comment>
<accession>A0A3L8PXG5</accession>
<evidence type="ECO:0000313" key="5">
    <source>
        <dbReference type="EMBL" id="RLV60021.1"/>
    </source>
</evidence>
<keyword evidence="5" id="KW-0378">Hydrolase</keyword>
<dbReference type="PANTHER" id="PTHR43140">
    <property type="entry name" value="TYPE-1 RESTRICTION ENZYME ECOKI SPECIFICITY PROTEIN"/>
    <property type="match status" value="1"/>
</dbReference>
<dbReference type="EMBL" id="QZEI01000022">
    <property type="protein sequence ID" value="RLV60021.1"/>
    <property type="molecule type" value="Genomic_DNA"/>
</dbReference>
<keyword evidence="5" id="KW-0255">Endonuclease</keyword>
<comment type="caution">
    <text evidence="5">The sequence shown here is derived from an EMBL/GenBank/DDBJ whole genome shotgun (WGS) entry which is preliminary data.</text>
</comment>
<feature type="domain" description="Type I restriction modification DNA specificity" evidence="4">
    <location>
        <begin position="131"/>
        <end position="291"/>
    </location>
</feature>
<dbReference type="Pfam" id="PF01420">
    <property type="entry name" value="Methylase_S"/>
    <property type="match status" value="2"/>
</dbReference>
<evidence type="ECO:0000313" key="6">
    <source>
        <dbReference type="Proteomes" id="UP000281474"/>
    </source>
</evidence>
<keyword evidence="6" id="KW-1185">Reference proteome</keyword>
<dbReference type="Proteomes" id="UP000281474">
    <property type="component" value="Unassembled WGS sequence"/>
</dbReference>
<dbReference type="SUPFAM" id="SSF116734">
    <property type="entry name" value="DNA methylase specificity domain"/>
    <property type="match status" value="2"/>
</dbReference>
<protein>
    <submittedName>
        <fullName evidence="5">Restriction endonuclease subunit S</fullName>
    </submittedName>
</protein>
<evidence type="ECO:0000256" key="2">
    <source>
        <dbReference type="ARBA" id="ARBA00022747"/>
    </source>
</evidence>
<organism evidence="5 6">
    <name type="scientific">Parashewanella curva</name>
    <dbReference type="NCBI Taxonomy" id="2338552"/>
    <lineage>
        <taxon>Bacteria</taxon>
        <taxon>Pseudomonadati</taxon>
        <taxon>Pseudomonadota</taxon>
        <taxon>Gammaproteobacteria</taxon>
        <taxon>Alteromonadales</taxon>
        <taxon>Shewanellaceae</taxon>
        <taxon>Parashewanella</taxon>
    </lineage>
</organism>
<dbReference type="GO" id="GO:0009307">
    <property type="term" value="P:DNA restriction-modification system"/>
    <property type="evidence" value="ECO:0007669"/>
    <property type="project" value="UniProtKB-KW"/>
</dbReference>
<keyword evidence="2" id="KW-0680">Restriction system</keyword>
<dbReference type="Gene3D" id="3.90.220.20">
    <property type="entry name" value="DNA methylase specificity domains"/>
    <property type="match status" value="2"/>
</dbReference>
<dbReference type="InterPro" id="IPR000055">
    <property type="entry name" value="Restrct_endonuc_typeI_TRD"/>
</dbReference>
<reference evidence="5 6" key="1">
    <citation type="submission" date="2018-09" db="EMBL/GenBank/DDBJ databases">
        <title>Phylogeny of the Shewanellaceae, and recommendation for two new genera, Pseudoshewanella and Parashewanella.</title>
        <authorList>
            <person name="Wang G."/>
        </authorList>
    </citation>
    <scope>NUCLEOTIDE SEQUENCE [LARGE SCALE GENOMIC DNA]</scope>
    <source>
        <strain evidence="5 6">C51</strain>
    </source>
</reference>
<dbReference type="AlphaFoldDB" id="A0A3L8PXG5"/>
<name>A0A3L8PXG5_9GAMM</name>
<evidence type="ECO:0000259" key="4">
    <source>
        <dbReference type="Pfam" id="PF01420"/>
    </source>
</evidence>
<dbReference type="RefSeq" id="WP_121838656.1">
    <property type="nucleotide sequence ID" value="NZ_ML014771.1"/>
</dbReference>
<keyword evidence="5" id="KW-0540">Nuclease</keyword>
<evidence type="ECO:0000256" key="3">
    <source>
        <dbReference type="ARBA" id="ARBA00023125"/>
    </source>
</evidence>
<dbReference type="GO" id="GO:0003677">
    <property type="term" value="F:DNA binding"/>
    <property type="evidence" value="ECO:0007669"/>
    <property type="project" value="UniProtKB-KW"/>
</dbReference>
<dbReference type="InterPro" id="IPR044946">
    <property type="entry name" value="Restrct_endonuc_typeI_TRD_sf"/>
</dbReference>
<evidence type="ECO:0000256" key="1">
    <source>
        <dbReference type="ARBA" id="ARBA00010923"/>
    </source>
</evidence>
<dbReference type="GO" id="GO:0004519">
    <property type="term" value="F:endonuclease activity"/>
    <property type="evidence" value="ECO:0007669"/>
    <property type="project" value="UniProtKB-KW"/>
</dbReference>
<keyword evidence="3" id="KW-0238">DNA-binding</keyword>
<feature type="domain" description="Type I restriction modification DNA specificity" evidence="4">
    <location>
        <begin position="400"/>
        <end position="579"/>
    </location>
</feature>
<gene>
    <name evidence="5" type="ORF">D5018_08885</name>
</gene>
<sequence>MSNINNLITDNIADWTLAVQKRNATGRGSSKKIELYGITKLRELILELAVRGKLVPQNPEDEPASVLLERIATEKAGLIKTKKIRKAKVVSENEMPPVSPNVPAGWGLPTIEELLINSSDNIVDGPFGSRLKASEYTEVGIPLIRIQNIDRNNFKMAGVQYLSEEKAAELERHSFTAGDIVLNKLGEPTGKVCIVPHELEYGIIVADLVRIRVNSSEHNKQYLVNAMNSPFVARQFSGLAKGVTRQRVNLSQVRSLKLPLPPLSEQHRIVAKVNELMCLCDQLEQQTESSLTAHVTLVENLLATLTNSTDANELEQNWQRIAEHFTTLFTTEESIDQLKQTVLQLAVMGKLVPQDPNDEPASVLLEKIAAEKAQLIKEKKIKNQKALPPISEDEKPFNLPNGWEWARLSDIANVIDPNPSHRMPKYVENGIPFISTENFIANDSISFEIGKKVTPQVLNDQVSKFDINEGAFAMSRIGTIGKTRFLPTDRNFCMSHALCVISPLVRTISEHYLRFVVSAESTLVQAHRGVKSIGVPDLGMGVIRSMLIPIPPAPKQHRIVIKVDQLMTICNQLKTQIQQAQQTRLHLADAMVEQALGE</sequence>
<dbReference type="OrthoDB" id="398435at2"/>
<dbReference type="PANTHER" id="PTHR43140:SF1">
    <property type="entry name" value="TYPE I RESTRICTION ENZYME ECOKI SPECIFICITY SUBUNIT"/>
    <property type="match status" value="1"/>
</dbReference>
<proteinExistence type="inferred from homology"/>